<gene>
    <name evidence="3" type="ORF">FYJ39_08305</name>
</gene>
<dbReference type="InterPro" id="IPR000424">
    <property type="entry name" value="Primosome_PriB/ssb"/>
</dbReference>
<name>A0A7X2NKF6_9CLOT</name>
<dbReference type="Pfam" id="PF00436">
    <property type="entry name" value="SSB"/>
    <property type="match status" value="1"/>
</dbReference>
<dbReference type="Proteomes" id="UP000429958">
    <property type="component" value="Unassembled WGS sequence"/>
</dbReference>
<dbReference type="GO" id="GO:0003697">
    <property type="term" value="F:single-stranded DNA binding"/>
    <property type="evidence" value="ECO:0007669"/>
    <property type="project" value="InterPro"/>
</dbReference>
<accession>A0A7X2NKF6</accession>
<dbReference type="PROSITE" id="PS50935">
    <property type="entry name" value="SSB"/>
    <property type="match status" value="1"/>
</dbReference>
<evidence type="ECO:0000256" key="2">
    <source>
        <dbReference type="PROSITE-ProRule" id="PRU00252"/>
    </source>
</evidence>
<protein>
    <submittedName>
        <fullName evidence="3">Single-stranded DNA-binding protein</fullName>
    </submittedName>
</protein>
<keyword evidence="4" id="KW-1185">Reference proteome</keyword>
<evidence type="ECO:0000313" key="4">
    <source>
        <dbReference type="Proteomes" id="UP000429958"/>
    </source>
</evidence>
<dbReference type="AlphaFoldDB" id="A0A7X2NKF6"/>
<evidence type="ECO:0000256" key="1">
    <source>
        <dbReference type="ARBA" id="ARBA00023125"/>
    </source>
</evidence>
<dbReference type="RefSeq" id="WP_154472015.1">
    <property type="nucleotide sequence ID" value="NZ_VUMD01000006.1"/>
</dbReference>
<dbReference type="SUPFAM" id="SSF50249">
    <property type="entry name" value="Nucleic acid-binding proteins"/>
    <property type="match status" value="1"/>
</dbReference>
<organism evidence="3 4">
    <name type="scientific">Clostridium porci</name>
    <dbReference type="NCBI Taxonomy" id="2605778"/>
    <lineage>
        <taxon>Bacteria</taxon>
        <taxon>Bacillati</taxon>
        <taxon>Bacillota</taxon>
        <taxon>Clostridia</taxon>
        <taxon>Eubacteriales</taxon>
        <taxon>Clostridiaceae</taxon>
        <taxon>Clostridium</taxon>
    </lineage>
</organism>
<dbReference type="CDD" id="cd04496">
    <property type="entry name" value="SSB_OBF"/>
    <property type="match status" value="1"/>
</dbReference>
<evidence type="ECO:0000313" key="3">
    <source>
        <dbReference type="EMBL" id="MSS36572.1"/>
    </source>
</evidence>
<comment type="caution">
    <text evidence="3">The sequence shown here is derived from an EMBL/GenBank/DDBJ whole genome shotgun (WGS) entry which is preliminary data.</text>
</comment>
<dbReference type="Gene3D" id="2.40.50.140">
    <property type="entry name" value="Nucleic acid-binding proteins"/>
    <property type="match status" value="2"/>
</dbReference>
<keyword evidence="1 2" id="KW-0238">DNA-binding</keyword>
<sequence length="243" mass="27590">MNKPLYHKDNNKAMVKGVVASPFVFHHEAFGEKFYLTILNVMRLSEEVDKLFVLVSDRLVDVTKDYTGMVMQVHGQLRTFAEREGNDAMKIHVEEGEAAGTCFQLGKIRYVLFATDVEEVERTASLHDNNNIVLQGFICRQPVFRKPTEDTSITDLMLAVNRAYGKSDYIPCIVWGRNAKYASELEVGDKVAIIGRLQSRKFRKKNADGTPGPWHMTWEVSISQIEDFEESNRKVDVALIADA</sequence>
<proteinExistence type="predicted"/>
<reference evidence="3 4" key="1">
    <citation type="submission" date="2019-08" db="EMBL/GenBank/DDBJ databases">
        <title>In-depth cultivation of the pig gut microbiome towards novel bacterial diversity and tailored functional studies.</title>
        <authorList>
            <person name="Wylensek D."/>
            <person name="Hitch T.C.A."/>
            <person name="Clavel T."/>
        </authorList>
    </citation>
    <scope>NUCLEOTIDE SEQUENCE [LARGE SCALE GENOMIC DNA]</scope>
    <source>
        <strain evidence="3 4">WCA-389-WT-23D1</strain>
    </source>
</reference>
<dbReference type="EMBL" id="VUMD01000006">
    <property type="protein sequence ID" value="MSS36572.1"/>
    <property type="molecule type" value="Genomic_DNA"/>
</dbReference>
<dbReference type="InterPro" id="IPR012340">
    <property type="entry name" value="NA-bd_OB-fold"/>
</dbReference>